<protein>
    <submittedName>
        <fullName evidence="7">Leucine rich repeat protein, putative</fullName>
    </submittedName>
</protein>
<keyword evidence="4" id="KW-0969">Cilium</keyword>
<evidence type="ECO:0000313" key="7">
    <source>
        <dbReference type="EMBL" id="CDJ61180.1"/>
    </source>
</evidence>
<dbReference type="RefSeq" id="XP_013337830.1">
    <property type="nucleotide sequence ID" value="XM_013482376.1"/>
</dbReference>
<reference evidence="7" key="1">
    <citation type="submission" date="2013-10" db="EMBL/GenBank/DDBJ databases">
        <title>Genomic analysis of the causative agents of coccidiosis in chickens.</title>
        <authorList>
            <person name="Reid A.J."/>
            <person name="Blake D."/>
            <person name="Billington K."/>
            <person name="Browne H."/>
            <person name="Dunn M."/>
            <person name="Hung S."/>
            <person name="Kawahara F."/>
            <person name="Miranda-Saavedra D."/>
            <person name="Mourier T."/>
            <person name="Nagra H."/>
            <person name="Otto T.D."/>
            <person name="Rawlings N."/>
            <person name="Sanchez A."/>
            <person name="Sanders M."/>
            <person name="Subramaniam C."/>
            <person name="Tay Y."/>
            <person name="Dear P."/>
            <person name="Doerig C."/>
            <person name="Gruber A."/>
            <person name="Parkinson J."/>
            <person name="Shirley M."/>
            <person name="Wan K.L."/>
            <person name="Berriman M."/>
            <person name="Tomley F."/>
            <person name="Pain A."/>
        </authorList>
    </citation>
    <scope>NUCLEOTIDE SEQUENCE [LARGE SCALE GENOMIC DNA]</scope>
    <source>
        <strain evidence="7">Weybridge</strain>
    </source>
</reference>
<dbReference type="Gene3D" id="3.80.10.10">
    <property type="entry name" value="Ribonuclease Inhibitor"/>
    <property type="match status" value="2"/>
</dbReference>
<dbReference type="PANTHER" id="PTHR45973:SF9">
    <property type="entry name" value="LEUCINE-RICH REPEAT-CONTAINING PROTEIN 46"/>
    <property type="match status" value="1"/>
</dbReference>
<evidence type="ECO:0000256" key="5">
    <source>
        <dbReference type="ARBA" id="ARBA00023273"/>
    </source>
</evidence>
<reference evidence="7" key="2">
    <citation type="submission" date="2013-10" db="EMBL/GenBank/DDBJ databases">
        <authorList>
            <person name="Aslett M."/>
        </authorList>
    </citation>
    <scope>NUCLEOTIDE SEQUENCE [LARGE SCALE GENOMIC DNA]</scope>
    <source>
        <strain evidence="7">Weybridge</strain>
    </source>
</reference>
<evidence type="ECO:0000256" key="1">
    <source>
        <dbReference type="ARBA" id="ARBA00004138"/>
    </source>
</evidence>
<dbReference type="AlphaFoldDB" id="U6MHQ9"/>
<evidence type="ECO:0000256" key="3">
    <source>
        <dbReference type="ARBA" id="ARBA00022737"/>
    </source>
</evidence>
<dbReference type="InterPro" id="IPR001611">
    <property type="entry name" value="Leu-rich_rpt"/>
</dbReference>
<proteinExistence type="predicted"/>
<dbReference type="PROSITE" id="PS51450">
    <property type="entry name" value="LRR"/>
    <property type="match status" value="3"/>
</dbReference>
<dbReference type="Proteomes" id="UP000030763">
    <property type="component" value="Unassembled WGS sequence"/>
</dbReference>
<dbReference type="VEuPathDB" id="ToxoDB:EMWEY_00001170"/>
<accession>U6MHQ9</accession>
<feature type="compositionally biased region" description="Basic and acidic residues" evidence="6">
    <location>
        <begin position="201"/>
        <end position="211"/>
    </location>
</feature>
<keyword evidence="5" id="KW-0966">Cell projection</keyword>
<dbReference type="OMA" id="KEDVCLA"/>
<feature type="region of interest" description="Disordered" evidence="6">
    <location>
        <begin position="342"/>
        <end position="366"/>
    </location>
</feature>
<feature type="region of interest" description="Disordered" evidence="6">
    <location>
        <begin position="167"/>
        <end position="233"/>
    </location>
</feature>
<dbReference type="InterPro" id="IPR050576">
    <property type="entry name" value="Cilia_flagella_integrity"/>
</dbReference>
<organism evidence="7 8">
    <name type="scientific">Eimeria maxima</name>
    <name type="common">Coccidian parasite</name>
    <dbReference type="NCBI Taxonomy" id="5804"/>
    <lineage>
        <taxon>Eukaryota</taxon>
        <taxon>Sar</taxon>
        <taxon>Alveolata</taxon>
        <taxon>Apicomplexa</taxon>
        <taxon>Conoidasida</taxon>
        <taxon>Coccidia</taxon>
        <taxon>Eucoccidiorida</taxon>
        <taxon>Eimeriorina</taxon>
        <taxon>Eimeriidae</taxon>
        <taxon>Eimeria</taxon>
    </lineage>
</organism>
<dbReference type="InterPro" id="IPR032675">
    <property type="entry name" value="LRR_dom_sf"/>
</dbReference>
<keyword evidence="8" id="KW-1185">Reference proteome</keyword>
<dbReference type="OrthoDB" id="1904536at2759"/>
<keyword evidence="3" id="KW-0677">Repeat</keyword>
<comment type="subcellular location">
    <subcellularLocation>
        <location evidence="1">Cell projection</location>
        <location evidence="1">Cilium</location>
    </subcellularLocation>
</comment>
<dbReference type="GeneID" id="25334103"/>
<dbReference type="SMART" id="SM00365">
    <property type="entry name" value="LRR_SD22"/>
    <property type="match status" value="3"/>
</dbReference>
<evidence type="ECO:0000256" key="4">
    <source>
        <dbReference type="ARBA" id="ARBA00023069"/>
    </source>
</evidence>
<dbReference type="PANTHER" id="PTHR45973">
    <property type="entry name" value="PROTEIN PHOSPHATASE 1 REGULATORY SUBUNIT SDS22-RELATED"/>
    <property type="match status" value="1"/>
</dbReference>
<feature type="compositionally biased region" description="Basic and acidic residues" evidence="6">
    <location>
        <begin position="174"/>
        <end position="189"/>
    </location>
</feature>
<evidence type="ECO:0000313" key="8">
    <source>
        <dbReference type="Proteomes" id="UP000030763"/>
    </source>
</evidence>
<evidence type="ECO:0000256" key="6">
    <source>
        <dbReference type="SAM" id="MobiDB-lite"/>
    </source>
</evidence>
<gene>
    <name evidence="7" type="ORF">EMWEY_00001170</name>
</gene>
<name>U6MHQ9_EIMMA</name>
<sequence length="366" mass="41232">MRESFFLAVVLESGLYQRPELNTKLYLHRRGFKKIENLEEYTEVQALWLGGNGIRRLENLHPLSKLKCLFLGQNGLTCIENLDSCPELVVLDLSENSICRIEGLEKLKRLSSFKIARNKLTSLSVGNTQNDPLTNVDMSYNSLCFHDEIALPGLSVPHENSCSALISAPSTPPKEGETSHEDVPQHDKTYMNQTAPSGCHVKVESSKKDRNGISPTPWPTAKGAQPENSIPNADESRGFVECFKSLPGLATLCLMGNPVTRQIVQYRRTLIANLPALRYLDDRPVKKVDHEAALAWFRGGWEEEQKVIRAHKEREQETLRGHVSTLRRLQKFHRNRVRQQVNPGSCGQMAETRGTPSREFFEGCNG</sequence>
<evidence type="ECO:0000256" key="2">
    <source>
        <dbReference type="ARBA" id="ARBA00022614"/>
    </source>
</evidence>
<keyword evidence="2" id="KW-0433">Leucine-rich repeat</keyword>
<dbReference type="EMBL" id="HG722022">
    <property type="protein sequence ID" value="CDJ61180.1"/>
    <property type="molecule type" value="Genomic_DNA"/>
</dbReference>
<dbReference type="SUPFAM" id="SSF52058">
    <property type="entry name" value="L domain-like"/>
    <property type="match status" value="1"/>
</dbReference>